<dbReference type="GO" id="GO:0009425">
    <property type="term" value="C:bacterial-type flagellum basal body"/>
    <property type="evidence" value="ECO:0007669"/>
    <property type="project" value="UniProtKB-SubCell"/>
</dbReference>
<gene>
    <name evidence="14" type="primary">fliM</name>
    <name evidence="14" type="ORF">N508_001534</name>
</gene>
<dbReference type="GO" id="GO:0003774">
    <property type="term" value="F:cytoskeletal motor activity"/>
    <property type="evidence" value="ECO:0007669"/>
    <property type="project" value="InterPro"/>
</dbReference>
<evidence type="ECO:0000256" key="11">
    <source>
        <dbReference type="ARBA" id="ARBA00025044"/>
    </source>
</evidence>
<evidence type="ECO:0000256" key="2">
    <source>
        <dbReference type="ARBA" id="ARBA00004417"/>
    </source>
</evidence>
<dbReference type="PRINTS" id="PR00955">
    <property type="entry name" value="FLGMOTORFLIM"/>
</dbReference>
<dbReference type="PANTHER" id="PTHR30034:SF3">
    <property type="entry name" value="FLAGELLAR MOTOR SWITCH PROTEIN FLIM"/>
    <property type="match status" value="1"/>
</dbReference>
<dbReference type="Gene3D" id="2.30.330.10">
    <property type="entry name" value="SpoA-like"/>
    <property type="match status" value="1"/>
</dbReference>
<keyword evidence="6" id="KW-0145">Chemotaxis</keyword>
<dbReference type="Pfam" id="PF01052">
    <property type="entry name" value="FliMN_C"/>
    <property type="match status" value="1"/>
</dbReference>
<dbReference type="Gene3D" id="3.40.1550.10">
    <property type="entry name" value="CheC-like"/>
    <property type="match status" value="1"/>
</dbReference>
<comment type="function">
    <text evidence="11">FliM is one of three proteins (FliG, FliN, FliM) that forms the rotor-mounted switch complex (C ring), located at the base of the basal body. This complex interacts with the CheY and CheZ chemotaxis proteins, in addition to contacting components of the motor that determine the direction of flagellar rotation.</text>
</comment>
<organism evidence="14 15">
    <name type="scientific">Mucispirillum schaedleri ASF457</name>
    <dbReference type="NCBI Taxonomy" id="1379858"/>
    <lineage>
        <taxon>Bacteria</taxon>
        <taxon>Pseudomonadati</taxon>
        <taxon>Deferribacterota</taxon>
        <taxon>Deferribacteres</taxon>
        <taxon>Deferribacterales</taxon>
        <taxon>Mucispirillaceae</taxon>
        <taxon>Mucispirillum</taxon>
    </lineage>
</organism>
<keyword evidence="8" id="KW-0283">Flagellar rotation</keyword>
<dbReference type="PIRSF" id="PIRSF002888">
    <property type="entry name" value="FliM"/>
    <property type="match status" value="1"/>
</dbReference>
<dbReference type="OrthoDB" id="9806941at2"/>
<dbReference type="InterPro" id="IPR001689">
    <property type="entry name" value="Flag_FliM"/>
</dbReference>
<evidence type="ECO:0000256" key="3">
    <source>
        <dbReference type="ARBA" id="ARBA00011049"/>
    </source>
</evidence>
<evidence type="ECO:0000256" key="10">
    <source>
        <dbReference type="ARBA" id="ARBA00023143"/>
    </source>
</evidence>
<keyword evidence="9" id="KW-0472">Membrane</keyword>
<dbReference type="GO" id="GO:0005886">
    <property type="term" value="C:plasma membrane"/>
    <property type="evidence" value="ECO:0007669"/>
    <property type="project" value="UniProtKB-SubCell"/>
</dbReference>
<comment type="subcellular location">
    <subcellularLocation>
        <location evidence="1">Bacterial flagellum basal body</location>
    </subcellularLocation>
    <subcellularLocation>
        <location evidence="2">Cell inner membrane</location>
        <topology evidence="2">Peripheral membrane protein</topology>
    </subcellularLocation>
</comment>
<keyword evidence="10" id="KW-0975">Bacterial flagellum</keyword>
<keyword evidence="14" id="KW-0966">Cell projection</keyword>
<keyword evidence="15" id="KW-1185">Reference proteome</keyword>
<name>V2QGI6_9BACT</name>
<proteinExistence type="inferred from homology"/>
<evidence type="ECO:0000256" key="9">
    <source>
        <dbReference type="ARBA" id="ARBA00023136"/>
    </source>
</evidence>
<evidence type="ECO:0000313" key="15">
    <source>
        <dbReference type="Proteomes" id="UP000017429"/>
    </source>
</evidence>
<evidence type="ECO:0000256" key="5">
    <source>
        <dbReference type="ARBA" id="ARBA00022475"/>
    </source>
</evidence>
<dbReference type="Proteomes" id="UP000017429">
    <property type="component" value="Chromosome"/>
</dbReference>
<keyword evidence="5" id="KW-1003">Cell membrane</keyword>
<dbReference type="AlphaFoldDB" id="V2QGI6"/>
<feature type="domain" description="Flagellar motor switch protein FliN-like C-terminal" evidence="13">
    <location>
        <begin position="264"/>
        <end position="333"/>
    </location>
</feature>
<keyword evidence="14" id="KW-0282">Flagellum</keyword>
<keyword evidence="14" id="KW-0969">Cilium</keyword>
<evidence type="ECO:0000259" key="13">
    <source>
        <dbReference type="Pfam" id="PF01052"/>
    </source>
</evidence>
<dbReference type="EMBL" id="CP097562">
    <property type="protein sequence ID" value="USF24448.1"/>
    <property type="molecule type" value="Genomic_DNA"/>
</dbReference>
<evidence type="ECO:0000256" key="4">
    <source>
        <dbReference type="ARBA" id="ARBA00021898"/>
    </source>
</evidence>
<dbReference type="InterPro" id="IPR036429">
    <property type="entry name" value="SpoA-like_sf"/>
</dbReference>
<evidence type="ECO:0000256" key="12">
    <source>
        <dbReference type="NCBIfam" id="TIGR01397"/>
    </source>
</evidence>
<dbReference type="InterPro" id="IPR001543">
    <property type="entry name" value="FliN-like_C"/>
</dbReference>
<evidence type="ECO:0000256" key="7">
    <source>
        <dbReference type="ARBA" id="ARBA00022519"/>
    </source>
</evidence>
<dbReference type="InterPro" id="IPR028976">
    <property type="entry name" value="CheC-like_sf"/>
</dbReference>
<evidence type="ECO:0000256" key="6">
    <source>
        <dbReference type="ARBA" id="ARBA00022500"/>
    </source>
</evidence>
<dbReference type="Pfam" id="PF02154">
    <property type="entry name" value="FliM"/>
    <property type="match status" value="1"/>
</dbReference>
<sequence length="343" mass="38255">MADILSQDEIDALLSTVSDEPAGEGSGGDSGDDFDDFAPDFVPKKISVYDFRRPDRVSKEQLRSIRNLHDKFARNFSSNLSSFLRTITDISLVGVDQMTYGEFLMSLPDPTSFNIISMIPLQGNAVLEINPSLIFPIVDKLLGGQGLPLFHVRELTPLEMTIIDSIITLILKDLEDVWKQIIPNVRLKKELSENSPHVIQIVAQNEVVVLVVFEVKFGEATGMMNICLPALILEPILNKISSQDWLIGAKKGRSGEYESRILELLENINVPLIVELGRTKLKIGEILNLRENDTVILSKKAKRPLNIYISNKQKFFGALGILGIKKAIKITRATTEQDDDRNG</sequence>
<dbReference type="NCBIfam" id="TIGR01397">
    <property type="entry name" value="fliM_switch"/>
    <property type="match status" value="1"/>
</dbReference>
<keyword evidence="7" id="KW-0997">Cell inner membrane</keyword>
<dbReference type="KEGG" id="msch:N508_001534"/>
<reference evidence="14" key="1">
    <citation type="journal article" date="2014" name="Genome Announc.">
        <title>Draft genome sequences of the altered schaedler flora, a defined bacterial community from gnotobiotic mice.</title>
        <authorList>
            <person name="Wannemuehler M.J."/>
            <person name="Overstreet A.M."/>
            <person name="Ward D.V."/>
            <person name="Phillips G.J."/>
        </authorList>
    </citation>
    <scope>NUCLEOTIDE SEQUENCE</scope>
    <source>
        <strain evidence="14">ASF457</strain>
    </source>
</reference>
<dbReference type="PANTHER" id="PTHR30034">
    <property type="entry name" value="FLAGELLAR MOTOR SWITCH PROTEIN FLIM"/>
    <property type="match status" value="1"/>
</dbReference>
<evidence type="ECO:0000256" key="1">
    <source>
        <dbReference type="ARBA" id="ARBA00004117"/>
    </source>
</evidence>
<dbReference type="GO" id="GO:0071978">
    <property type="term" value="P:bacterial-type flagellum-dependent swarming motility"/>
    <property type="evidence" value="ECO:0007669"/>
    <property type="project" value="TreeGrafter"/>
</dbReference>
<evidence type="ECO:0000313" key="14">
    <source>
        <dbReference type="EMBL" id="USF24448.1"/>
    </source>
</evidence>
<dbReference type="SUPFAM" id="SSF101801">
    <property type="entry name" value="Surface presentation of antigens (SPOA)"/>
    <property type="match status" value="1"/>
</dbReference>
<reference evidence="14" key="3">
    <citation type="submission" date="2022-06" db="EMBL/GenBank/DDBJ databases">
        <title>Resources to Facilitate Use of the Altered Schaedler Flora (ASF) Mouse Model to Study Microbiome Function.</title>
        <authorList>
            <person name="Proctor A."/>
            <person name="Parvinroo S."/>
            <person name="Richie T."/>
            <person name="Jia X."/>
            <person name="Lee S.T.M."/>
            <person name="Karp P.D."/>
            <person name="Paley S."/>
            <person name="Kostic A.D."/>
            <person name="Pierre J.F."/>
            <person name="Wannemuehler M.J."/>
            <person name="Phillips G.J."/>
        </authorList>
    </citation>
    <scope>NUCLEOTIDE SEQUENCE</scope>
    <source>
        <strain evidence="14">ASF457</strain>
    </source>
</reference>
<reference evidence="14" key="2">
    <citation type="submission" date="2022-05" db="EMBL/GenBank/DDBJ databases">
        <authorList>
            <person name="Proctor A.L."/>
            <person name="Phillips G.J."/>
            <person name="Wannemuehler M.J."/>
        </authorList>
    </citation>
    <scope>NUCLEOTIDE SEQUENCE</scope>
    <source>
        <strain evidence="14">ASF457</strain>
    </source>
</reference>
<accession>V2QGI6</accession>
<dbReference type="RefSeq" id="WP_023275830.1">
    <property type="nucleotide sequence ID" value="NZ_CP097562.1"/>
</dbReference>
<comment type="similarity">
    <text evidence="3">Belongs to the FliM family.</text>
</comment>
<dbReference type="SUPFAM" id="SSF103039">
    <property type="entry name" value="CheC-like"/>
    <property type="match status" value="1"/>
</dbReference>
<dbReference type="CDD" id="cd17908">
    <property type="entry name" value="FliM"/>
    <property type="match status" value="1"/>
</dbReference>
<dbReference type="GO" id="GO:0050918">
    <property type="term" value="P:positive chemotaxis"/>
    <property type="evidence" value="ECO:0007669"/>
    <property type="project" value="TreeGrafter"/>
</dbReference>
<dbReference type="eggNOG" id="COG1868">
    <property type="taxonomic scope" value="Bacteria"/>
</dbReference>
<protein>
    <recommendedName>
        <fullName evidence="4 12">Flagellar motor switch protein FliM</fullName>
    </recommendedName>
</protein>
<evidence type="ECO:0000256" key="8">
    <source>
        <dbReference type="ARBA" id="ARBA00022779"/>
    </source>
</evidence>